<keyword evidence="4" id="KW-1185">Reference proteome</keyword>
<dbReference type="Proteomes" id="UP001231189">
    <property type="component" value="Unassembled WGS sequence"/>
</dbReference>
<feature type="compositionally biased region" description="Polar residues" evidence="2">
    <location>
        <begin position="388"/>
        <end position="405"/>
    </location>
</feature>
<feature type="compositionally biased region" description="Polar residues" evidence="2">
    <location>
        <begin position="258"/>
        <end position="274"/>
    </location>
</feature>
<organism evidence="3 4">
    <name type="scientific">Lolium multiflorum</name>
    <name type="common">Italian ryegrass</name>
    <name type="synonym">Lolium perenne subsp. multiflorum</name>
    <dbReference type="NCBI Taxonomy" id="4521"/>
    <lineage>
        <taxon>Eukaryota</taxon>
        <taxon>Viridiplantae</taxon>
        <taxon>Streptophyta</taxon>
        <taxon>Embryophyta</taxon>
        <taxon>Tracheophyta</taxon>
        <taxon>Spermatophyta</taxon>
        <taxon>Magnoliopsida</taxon>
        <taxon>Liliopsida</taxon>
        <taxon>Poales</taxon>
        <taxon>Poaceae</taxon>
        <taxon>BOP clade</taxon>
        <taxon>Pooideae</taxon>
        <taxon>Poodae</taxon>
        <taxon>Poeae</taxon>
        <taxon>Poeae Chloroplast Group 2 (Poeae type)</taxon>
        <taxon>Loliodinae</taxon>
        <taxon>Loliinae</taxon>
        <taxon>Lolium</taxon>
    </lineage>
</organism>
<evidence type="ECO:0000313" key="4">
    <source>
        <dbReference type="Proteomes" id="UP001231189"/>
    </source>
</evidence>
<evidence type="ECO:0000256" key="2">
    <source>
        <dbReference type="SAM" id="MobiDB-lite"/>
    </source>
</evidence>
<feature type="region of interest" description="Disordered" evidence="2">
    <location>
        <begin position="257"/>
        <end position="420"/>
    </location>
</feature>
<protein>
    <submittedName>
        <fullName evidence="3">Uncharacterized protein</fullName>
    </submittedName>
</protein>
<feature type="compositionally biased region" description="Polar residues" evidence="2">
    <location>
        <begin position="305"/>
        <end position="323"/>
    </location>
</feature>
<dbReference type="EMBL" id="JAUUTY010000007">
    <property type="protein sequence ID" value="KAK1613362.1"/>
    <property type="molecule type" value="Genomic_DNA"/>
</dbReference>
<sequence>MAESSNANATVSGLKVPNFPPLVNCTFPDTNGKQIRCTSYGQALYSLPGSKLTLREASEWFRIFYQGLDHPLFFPYTESENFENPVSFRLDSFADDASTRQLYSIMIRPCFLPVGMSTSNRIIKPGYESYQPVVAGKVSPHFFLHHLTESRAELPDVLTSQRCYSFFDALGIPIPYNLSFTSSTDGFETWWSMWKTHAFRRALGPLLKQLDAEYDIPAEQQQDGPDPVDDDGSPFRFLPPAPVVLFCKNSPSLKKVVMQSQPMTPKSASKSKVSSGPAAPRASVKARTAVRKVAARKTLKRQGPTPAQESLHTSTEENSSEDTQSSRRDSSPGNSGKTTTQSQPDLPPSASKKRLAPEPAASQTPIKAGQGSLRTKSRCVKRARKEPQVSSSNQEISNTDDTSSGEVEEVPMPSATLDLATSKSVADKVANLAKATAETQEPIVSSSAVPLVLGEGYDLSSLLTFDPESIEPATAKASEESGPSATHGQLQHLKALLSSSIETLVEDSEEVKSILEDIQPHLPVTLQVKLWPVVTLSAYRSRVKLARQRINLRHAQLPLKADIADKCQRLNEKKAALDAKTDTSVSTAELEILRKELEALEERVRATKQLIQDKEALIAHSHEEAEGLKVELKTDLAEIRALNKQLVAGKDEDDEAEIAEVDRVRADALHALETFLQ</sequence>
<evidence type="ECO:0000256" key="1">
    <source>
        <dbReference type="SAM" id="Coils"/>
    </source>
</evidence>
<feature type="coiled-coil region" evidence="1">
    <location>
        <begin position="560"/>
        <end position="645"/>
    </location>
</feature>
<proteinExistence type="predicted"/>
<evidence type="ECO:0000313" key="3">
    <source>
        <dbReference type="EMBL" id="KAK1613362.1"/>
    </source>
</evidence>
<feature type="compositionally biased region" description="Basic residues" evidence="2">
    <location>
        <begin position="288"/>
        <end position="300"/>
    </location>
</feature>
<dbReference type="AlphaFoldDB" id="A0AAD8R407"/>
<comment type="caution">
    <text evidence="3">The sequence shown here is derived from an EMBL/GenBank/DDBJ whole genome shotgun (WGS) entry which is preliminary data.</text>
</comment>
<feature type="compositionally biased region" description="Basic residues" evidence="2">
    <location>
        <begin position="375"/>
        <end position="384"/>
    </location>
</feature>
<keyword evidence="1" id="KW-0175">Coiled coil</keyword>
<accession>A0AAD8R407</accession>
<feature type="compositionally biased region" description="Polar residues" evidence="2">
    <location>
        <begin position="331"/>
        <end position="344"/>
    </location>
</feature>
<reference evidence="3" key="1">
    <citation type="submission" date="2023-07" db="EMBL/GenBank/DDBJ databases">
        <title>A chromosome-level genome assembly of Lolium multiflorum.</title>
        <authorList>
            <person name="Chen Y."/>
            <person name="Copetti D."/>
            <person name="Kolliker R."/>
            <person name="Studer B."/>
        </authorList>
    </citation>
    <scope>NUCLEOTIDE SEQUENCE</scope>
    <source>
        <strain evidence="3">02402/16</strain>
        <tissue evidence="3">Leaf</tissue>
    </source>
</reference>
<name>A0AAD8R407_LOLMU</name>
<gene>
    <name evidence="3" type="ORF">QYE76_037035</name>
</gene>